<dbReference type="PROSITE" id="PS50111">
    <property type="entry name" value="CHEMOTAXIS_TRANSDUC_2"/>
    <property type="match status" value="1"/>
</dbReference>
<dbReference type="InterPro" id="IPR000014">
    <property type="entry name" value="PAS"/>
</dbReference>
<dbReference type="SUPFAM" id="SSF55785">
    <property type="entry name" value="PYP-like sensor domain (PAS domain)"/>
    <property type="match status" value="1"/>
</dbReference>
<dbReference type="InterPro" id="IPR035965">
    <property type="entry name" value="PAS-like_dom_sf"/>
</dbReference>
<organism evidence="6 7">
    <name type="scientific">Blastopirellula marina</name>
    <dbReference type="NCBI Taxonomy" id="124"/>
    <lineage>
        <taxon>Bacteria</taxon>
        <taxon>Pseudomonadati</taxon>
        <taxon>Planctomycetota</taxon>
        <taxon>Planctomycetia</taxon>
        <taxon>Pirellulales</taxon>
        <taxon>Pirellulaceae</taxon>
        <taxon>Blastopirellula</taxon>
    </lineage>
</organism>
<protein>
    <submittedName>
        <fullName evidence="6">Histidine kinase</fullName>
    </submittedName>
</protein>
<dbReference type="PANTHER" id="PTHR32089">
    <property type="entry name" value="METHYL-ACCEPTING CHEMOTAXIS PROTEIN MCPB"/>
    <property type="match status" value="1"/>
</dbReference>
<dbReference type="RefSeq" id="WP_105329966.1">
    <property type="nucleotide sequence ID" value="NZ_PUHY01000010.1"/>
</dbReference>
<keyword evidence="1 2" id="KW-0807">Transducer</keyword>
<evidence type="ECO:0000256" key="2">
    <source>
        <dbReference type="PROSITE-ProRule" id="PRU00284"/>
    </source>
</evidence>
<dbReference type="SUPFAM" id="SSF58104">
    <property type="entry name" value="Methyl-accepting chemotaxis protein (MCP) signaling domain"/>
    <property type="match status" value="1"/>
</dbReference>
<dbReference type="EMBL" id="PUHY01000010">
    <property type="protein sequence ID" value="PQO34237.1"/>
    <property type="molecule type" value="Genomic_DNA"/>
</dbReference>
<evidence type="ECO:0000259" key="5">
    <source>
        <dbReference type="PROSITE" id="PS50113"/>
    </source>
</evidence>
<dbReference type="Gene3D" id="3.30.450.20">
    <property type="entry name" value="PAS domain"/>
    <property type="match status" value="2"/>
</dbReference>
<comment type="caution">
    <text evidence="6">The sequence shown here is derived from an EMBL/GenBank/DDBJ whole genome shotgun (WGS) entry which is preliminary data.</text>
</comment>
<dbReference type="PROSITE" id="PS50113">
    <property type="entry name" value="PAC"/>
    <property type="match status" value="1"/>
</dbReference>
<dbReference type="CDD" id="cd00130">
    <property type="entry name" value="PAS"/>
    <property type="match status" value="1"/>
</dbReference>
<dbReference type="PANTHER" id="PTHR32089:SF112">
    <property type="entry name" value="LYSOZYME-LIKE PROTEIN-RELATED"/>
    <property type="match status" value="1"/>
</dbReference>
<dbReference type="InterPro" id="IPR000700">
    <property type="entry name" value="PAS-assoc_C"/>
</dbReference>
<evidence type="ECO:0000259" key="3">
    <source>
        <dbReference type="PROSITE" id="PS50111"/>
    </source>
</evidence>
<dbReference type="AlphaFoldDB" id="A0A2S8FPZ6"/>
<accession>A0A2S8FPZ6</accession>
<name>A0A2S8FPZ6_9BACT</name>
<evidence type="ECO:0000313" key="7">
    <source>
        <dbReference type="Proteomes" id="UP000238322"/>
    </source>
</evidence>
<dbReference type="Pfam" id="PF08447">
    <property type="entry name" value="PAS_3"/>
    <property type="match status" value="1"/>
</dbReference>
<keyword evidence="6" id="KW-0418">Kinase</keyword>
<gene>
    <name evidence="6" type="ORF">C5Y83_11930</name>
</gene>
<dbReference type="GO" id="GO:0016020">
    <property type="term" value="C:membrane"/>
    <property type="evidence" value="ECO:0007669"/>
    <property type="project" value="InterPro"/>
</dbReference>
<proteinExistence type="predicted"/>
<dbReference type="NCBIfam" id="TIGR00229">
    <property type="entry name" value="sensory_box"/>
    <property type="match status" value="1"/>
</dbReference>
<evidence type="ECO:0000313" key="6">
    <source>
        <dbReference type="EMBL" id="PQO34237.1"/>
    </source>
</evidence>
<feature type="domain" description="PAC" evidence="5">
    <location>
        <begin position="107"/>
        <end position="159"/>
    </location>
</feature>
<evidence type="ECO:0000259" key="4">
    <source>
        <dbReference type="PROSITE" id="PS50112"/>
    </source>
</evidence>
<dbReference type="Pfam" id="PF00015">
    <property type="entry name" value="MCPsignal"/>
    <property type="match status" value="1"/>
</dbReference>
<dbReference type="GO" id="GO:0016301">
    <property type="term" value="F:kinase activity"/>
    <property type="evidence" value="ECO:0007669"/>
    <property type="project" value="UniProtKB-KW"/>
</dbReference>
<evidence type="ECO:0000256" key="1">
    <source>
        <dbReference type="ARBA" id="ARBA00023224"/>
    </source>
</evidence>
<dbReference type="Proteomes" id="UP000238322">
    <property type="component" value="Unassembled WGS sequence"/>
</dbReference>
<dbReference type="GO" id="GO:0007165">
    <property type="term" value="P:signal transduction"/>
    <property type="evidence" value="ECO:0007669"/>
    <property type="project" value="UniProtKB-KW"/>
</dbReference>
<keyword evidence="6" id="KW-0808">Transferase</keyword>
<feature type="domain" description="Methyl-accepting transducer" evidence="3">
    <location>
        <begin position="285"/>
        <end position="458"/>
    </location>
</feature>
<dbReference type="SMART" id="SM00283">
    <property type="entry name" value="MA"/>
    <property type="match status" value="1"/>
</dbReference>
<dbReference type="InterPro" id="IPR013655">
    <property type="entry name" value="PAS_fold_3"/>
</dbReference>
<dbReference type="PROSITE" id="PS50112">
    <property type="entry name" value="PAS"/>
    <property type="match status" value="1"/>
</dbReference>
<reference evidence="6 7" key="1">
    <citation type="submission" date="2018-02" db="EMBL/GenBank/DDBJ databases">
        <title>Comparative genomes isolates from brazilian mangrove.</title>
        <authorList>
            <person name="Araujo J.E."/>
            <person name="Taketani R.G."/>
            <person name="Silva M.C.P."/>
            <person name="Loureco M.V."/>
            <person name="Andreote F.D."/>
        </authorList>
    </citation>
    <scope>NUCLEOTIDE SEQUENCE [LARGE SCALE GENOMIC DNA]</scope>
    <source>
        <strain evidence="6 7">Hex-1 MGV</strain>
    </source>
</reference>
<sequence>MPTVQSTPRRGSWSQFWSRKKIDRTLQLQQQLDEALAKIAAIDRSNAVIEFDMDGTILNANDNFLTTLGYTHEEVLGKHHRIFVDPQFAQTRDYQDFWKGLNQGQFYSERFKRIGKGGREVFIQATYNPVIGPDGKPYKVIKFATDVTEEVRVQEEATRLMNMVENLPTNLILADNDLVIRYMNPASLNSLRAIAHLLPVPVDQVLGSSIDLFHKNPEHQRRILANKANFPIKSTISLGDELLSLEVRAITNREGVEIGLMTTWQVITEQTKIRRQVGSLGEVGQTVAANVQDMGTAITEISESIGRTANLAMTAEEQSRTARQTIANLGDSSVEIEEVVTLICDLADQTNLLALNATIEAARAGEAGRGFAVVASEVKTLATSTQSATQTISERVNRIRTSIDGAIRSTNEIAKSVQEVSGNTTEVAAAIEEQSAIITTMGTTADELVKLSVELQKL</sequence>
<dbReference type="SMART" id="SM00091">
    <property type="entry name" value="PAS"/>
    <property type="match status" value="2"/>
</dbReference>
<dbReference type="OrthoDB" id="221239at2"/>
<feature type="domain" description="PAS" evidence="4">
    <location>
        <begin position="32"/>
        <end position="87"/>
    </location>
</feature>
<dbReference type="InterPro" id="IPR004089">
    <property type="entry name" value="MCPsignal_dom"/>
</dbReference>
<dbReference type="Gene3D" id="1.10.287.950">
    <property type="entry name" value="Methyl-accepting chemotaxis protein"/>
    <property type="match status" value="1"/>
</dbReference>